<evidence type="ECO:0000256" key="4">
    <source>
        <dbReference type="ARBA" id="ARBA00022490"/>
    </source>
</evidence>
<comment type="caution">
    <text evidence="9">The sequence shown here is derived from an EMBL/GenBank/DDBJ whole genome shotgun (WGS) entry which is preliminary data.</text>
</comment>
<dbReference type="InterPro" id="IPR022896">
    <property type="entry name" value="TrioseP_Isoase_bac/euk"/>
</dbReference>
<evidence type="ECO:0000256" key="1">
    <source>
        <dbReference type="ARBA" id="ARBA00004939"/>
    </source>
</evidence>
<feature type="binding site" evidence="7">
    <location>
        <position position="172"/>
    </location>
    <ligand>
        <name>substrate</name>
    </ligand>
</feature>
<comment type="similarity">
    <text evidence="2 7 8">Belongs to the triosephosphate isomerase family.</text>
</comment>
<feature type="binding site" evidence="7">
    <location>
        <begin position="232"/>
        <end position="233"/>
    </location>
    <ligand>
        <name>substrate</name>
    </ligand>
</feature>
<dbReference type="Gene3D" id="3.20.20.70">
    <property type="entry name" value="Aldolase class I"/>
    <property type="match status" value="1"/>
</dbReference>
<dbReference type="Pfam" id="PF00121">
    <property type="entry name" value="TIM"/>
    <property type="match status" value="1"/>
</dbReference>
<comment type="catalytic activity">
    <reaction evidence="7 8">
        <text>D-glyceraldehyde 3-phosphate = dihydroxyacetone phosphate</text>
        <dbReference type="Rhea" id="RHEA:18585"/>
        <dbReference type="ChEBI" id="CHEBI:57642"/>
        <dbReference type="ChEBI" id="CHEBI:59776"/>
        <dbReference type="EC" id="5.3.1.1"/>
    </reaction>
</comment>
<dbReference type="EC" id="5.3.1.1" evidence="7 8"/>
<dbReference type="PANTHER" id="PTHR21139">
    <property type="entry name" value="TRIOSEPHOSPHATE ISOMERASE"/>
    <property type="match status" value="1"/>
</dbReference>
<accession>A0ABT6BE91</accession>
<reference evidence="9 10" key="1">
    <citation type="journal article" date="2024" name="Curr. Microbiol.">
        <title>Luteibacter sahnii sp. nov., A Novel Yellow-Colored Xanthomonadin Pigment Producing Probiotic Bacterium from Healthy Rice Seed Microbiome.</title>
        <authorList>
            <person name="Jaiswal G."/>
            <person name="Rana R."/>
            <person name="Nayak P.K."/>
            <person name="Chouhan R."/>
            <person name="Gandhi S.G."/>
            <person name="Patel H.K."/>
            <person name="Patil P.B."/>
        </authorList>
    </citation>
    <scope>NUCLEOTIDE SEQUENCE [LARGE SCALE GENOMIC DNA]</scope>
    <source>
        <strain evidence="9 10">PPL201</strain>
    </source>
</reference>
<name>A0ABT6BE91_9GAMM</name>
<keyword evidence="6 7" id="KW-0413">Isomerase</keyword>
<evidence type="ECO:0000256" key="7">
    <source>
        <dbReference type="HAMAP-Rule" id="MF_00147"/>
    </source>
</evidence>
<sequence length="256" mass="27252">MRRKLVAGNWKMHGSRDMADGLVRDLVERLPDEVDVMVIPPAVYLGELVGRYGGRGLHFGAQDVSEHDAQGAYTGEIAAPMLRDVGATWVLVGHSERRQYHAETDHQVARKFAAAQAGGLTPVLCVGETREEHEAGQAEAVVTRQLVAVIDHVGIDAFRHAAIAYEPVWAIGTGLTATPDKAQKIHACIRSQLAKKDANISLLTRVLYGGSVKPANAAELFAQPDIDGGLVGGAALVASDFLDICAAARGLARHGN</sequence>
<dbReference type="PROSITE" id="PS51440">
    <property type="entry name" value="TIM_2"/>
    <property type="match status" value="1"/>
</dbReference>
<evidence type="ECO:0000313" key="9">
    <source>
        <dbReference type="EMBL" id="MDF4025527.1"/>
    </source>
</evidence>
<dbReference type="NCBIfam" id="TIGR00419">
    <property type="entry name" value="tim"/>
    <property type="match status" value="1"/>
</dbReference>
<dbReference type="Proteomes" id="UP001528850">
    <property type="component" value="Unassembled WGS sequence"/>
</dbReference>
<gene>
    <name evidence="7 9" type="primary">tpiA</name>
    <name evidence="9" type="ORF">P3W24_11170</name>
</gene>
<dbReference type="InterPro" id="IPR013785">
    <property type="entry name" value="Aldolase_TIM"/>
</dbReference>
<comment type="subunit">
    <text evidence="7 8">Homodimer.</text>
</comment>
<evidence type="ECO:0000256" key="3">
    <source>
        <dbReference type="ARBA" id="ARBA00022432"/>
    </source>
</evidence>
<keyword evidence="3 7" id="KW-0312">Gluconeogenesis</keyword>
<comment type="pathway">
    <text evidence="1">Carbohydrate metabolism; erythritol degradation.</text>
</comment>
<keyword evidence="5 7" id="KW-0324">Glycolysis</keyword>
<dbReference type="EMBL" id="JARJJS010000002">
    <property type="protein sequence ID" value="MDF4025527.1"/>
    <property type="molecule type" value="Genomic_DNA"/>
</dbReference>
<feature type="active site" description="Proton acceptor" evidence="7">
    <location>
        <position position="166"/>
    </location>
</feature>
<dbReference type="InterPro" id="IPR000652">
    <property type="entry name" value="Triosephosphate_isomerase"/>
</dbReference>
<comment type="pathway">
    <text evidence="7 8">Carbohydrate degradation; glycolysis; D-glyceraldehyde 3-phosphate from glycerone phosphate: step 1/1.</text>
</comment>
<comment type="pathway">
    <text evidence="7 8">Carbohydrate biosynthesis; gluconeogenesis.</text>
</comment>
<evidence type="ECO:0000313" key="10">
    <source>
        <dbReference type="Proteomes" id="UP001528850"/>
    </source>
</evidence>
<comment type="function">
    <text evidence="7">Involved in the gluconeogenesis. Catalyzes stereospecifically the conversion of dihydroxyacetone phosphate (DHAP) to D-glyceraldehyde-3-phosphate (G3P).</text>
</comment>
<protein>
    <recommendedName>
        <fullName evidence="7 8">Triosephosphate isomerase</fullName>
        <shortName evidence="7">TIM</shortName>
        <shortName evidence="7">TPI</shortName>
        <ecNumber evidence="7 8">5.3.1.1</ecNumber>
    </recommendedName>
    <alternativeName>
        <fullName evidence="7">Triose-phosphate isomerase</fullName>
    </alternativeName>
</protein>
<dbReference type="CDD" id="cd00311">
    <property type="entry name" value="TIM"/>
    <property type="match status" value="1"/>
</dbReference>
<keyword evidence="4 7" id="KW-0963">Cytoplasm</keyword>
<dbReference type="GO" id="GO:0004807">
    <property type="term" value="F:triose-phosphate isomerase activity"/>
    <property type="evidence" value="ECO:0007669"/>
    <property type="project" value="UniProtKB-EC"/>
</dbReference>
<feature type="binding site" evidence="7">
    <location>
        <begin position="9"/>
        <end position="11"/>
    </location>
    <ligand>
        <name>substrate</name>
    </ligand>
</feature>
<dbReference type="PANTHER" id="PTHR21139:SF42">
    <property type="entry name" value="TRIOSEPHOSPHATE ISOMERASE"/>
    <property type="match status" value="1"/>
</dbReference>
<dbReference type="SUPFAM" id="SSF51351">
    <property type="entry name" value="Triosephosphate isomerase (TIM)"/>
    <property type="match status" value="1"/>
</dbReference>
<dbReference type="InterPro" id="IPR035990">
    <property type="entry name" value="TIM_sf"/>
</dbReference>
<feature type="binding site" evidence="7">
    <location>
        <position position="211"/>
    </location>
    <ligand>
        <name>substrate</name>
    </ligand>
</feature>
<dbReference type="HAMAP" id="MF_00147_B">
    <property type="entry name" value="TIM_B"/>
    <property type="match status" value="1"/>
</dbReference>
<proteinExistence type="inferred from homology"/>
<evidence type="ECO:0000256" key="6">
    <source>
        <dbReference type="ARBA" id="ARBA00023235"/>
    </source>
</evidence>
<evidence type="ECO:0000256" key="2">
    <source>
        <dbReference type="ARBA" id="ARBA00007422"/>
    </source>
</evidence>
<feature type="active site" description="Electrophile" evidence="7">
    <location>
        <position position="94"/>
    </location>
</feature>
<evidence type="ECO:0000256" key="5">
    <source>
        <dbReference type="ARBA" id="ARBA00023152"/>
    </source>
</evidence>
<evidence type="ECO:0000256" key="8">
    <source>
        <dbReference type="RuleBase" id="RU363013"/>
    </source>
</evidence>
<comment type="subcellular location">
    <subcellularLocation>
        <location evidence="7 8">Cytoplasm</location>
    </subcellularLocation>
</comment>
<organism evidence="9 10">
    <name type="scientific">Luteibacter sahnii</name>
    <dbReference type="NCBI Taxonomy" id="3021977"/>
    <lineage>
        <taxon>Bacteria</taxon>
        <taxon>Pseudomonadati</taxon>
        <taxon>Pseudomonadota</taxon>
        <taxon>Gammaproteobacteria</taxon>
        <taxon>Lysobacterales</taxon>
        <taxon>Rhodanobacteraceae</taxon>
        <taxon>Luteibacter</taxon>
    </lineage>
</organism>
<dbReference type="PROSITE" id="PS00171">
    <property type="entry name" value="TIM_1"/>
    <property type="match status" value="1"/>
</dbReference>
<dbReference type="InterPro" id="IPR020861">
    <property type="entry name" value="Triosephosphate_isomerase_AS"/>
</dbReference>
<keyword evidence="10" id="KW-1185">Reference proteome</keyword>